<proteinExistence type="predicted"/>
<accession>A0ACB8UBX8</accession>
<name>A0ACB8UBX8_9APHY</name>
<organism evidence="1 2">
    <name type="scientific">Irpex rosettiformis</name>
    <dbReference type="NCBI Taxonomy" id="378272"/>
    <lineage>
        <taxon>Eukaryota</taxon>
        <taxon>Fungi</taxon>
        <taxon>Dikarya</taxon>
        <taxon>Basidiomycota</taxon>
        <taxon>Agaricomycotina</taxon>
        <taxon>Agaricomycetes</taxon>
        <taxon>Polyporales</taxon>
        <taxon>Irpicaceae</taxon>
        <taxon>Irpex</taxon>
    </lineage>
</organism>
<comment type="caution">
    <text evidence="1">The sequence shown here is derived from an EMBL/GenBank/DDBJ whole genome shotgun (WGS) entry which is preliminary data.</text>
</comment>
<protein>
    <submittedName>
        <fullName evidence="1">Uncharacterized protein</fullName>
    </submittedName>
</protein>
<keyword evidence="2" id="KW-1185">Reference proteome</keyword>
<gene>
    <name evidence="1" type="ORF">BDY19DRAFT_930672</name>
</gene>
<reference evidence="1" key="1">
    <citation type="journal article" date="2021" name="Environ. Microbiol.">
        <title>Gene family expansions and transcriptome signatures uncover fungal adaptations to wood decay.</title>
        <authorList>
            <person name="Hage H."/>
            <person name="Miyauchi S."/>
            <person name="Viragh M."/>
            <person name="Drula E."/>
            <person name="Min B."/>
            <person name="Chaduli D."/>
            <person name="Navarro D."/>
            <person name="Favel A."/>
            <person name="Norest M."/>
            <person name="Lesage-Meessen L."/>
            <person name="Balint B."/>
            <person name="Merenyi Z."/>
            <person name="de Eugenio L."/>
            <person name="Morin E."/>
            <person name="Martinez A.T."/>
            <person name="Baldrian P."/>
            <person name="Stursova M."/>
            <person name="Martinez M.J."/>
            <person name="Novotny C."/>
            <person name="Magnuson J.K."/>
            <person name="Spatafora J.W."/>
            <person name="Maurice S."/>
            <person name="Pangilinan J."/>
            <person name="Andreopoulos W."/>
            <person name="LaButti K."/>
            <person name="Hundley H."/>
            <person name="Na H."/>
            <person name="Kuo A."/>
            <person name="Barry K."/>
            <person name="Lipzen A."/>
            <person name="Henrissat B."/>
            <person name="Riley R."/>
            <person name="Ahrendt S."/>
            <person name="Nagy L.G."/>
            <person name="Grigoriev I.V."/>
            <person name="Martin F."/>
            <person name="Rosso M.N."/>
        </authorList>
    </citation>
    <scope>NUCLEOTIDE SEQUENCE</scope>
    <source>
        <strain evidence="1">CBS 384.51</strain>
    </source>
</reference>
<evidence type="ECO:0000313" key="2">
    <source>
        <dbReference type="Proteomes" id="UP001055072"/>
    </source>
</evidence>
<sequence length="392" mass="42657">MYWHGMLTLGFFFLVSEGKPELGFKEFYAHERLTGYMESHGFVVTRHHLGIETAWKAEFSHGHHNGRIIGLQSEMDALPHLGHACGHNLIAITGVAIALGLQAAMQQHNISGKVILLGTPAEEHGGGKIKLLEKGAYKEMDVCLMAHPGPGAPDGTVIQPWIAVQNIDVEFFGRTAHAAYAPWEGQNALDAAFLAYSAVSVLRQQIKPTHRVQGVMSGNESETNVIPDYAKMRWAVRAPSWTELEVLRERVIACFEGAAKATSCKVKMTPGVGYKDCKQNDVLGAEFLRIAGSRYQMQATPSETVLQASSDFGDISYEIPSIQPVFTIPTEKNGSNHTPAFAESAKTPRAHAASIRTSKALAATGLRVLTDDEFWSKIASSRTSASSSKDLL</sequence>
<dbReference type="EMBL" id="MU274905">
    <property type="protein sequence ID" value="KAI0091480.1"/>
    <property type="molecule type" value="Genomic_DNA"/>
</dbReference>
<dbReference type="Proteomes" id="UP001055072">
    <property type="component" value="Unassembled WGS sequence"/>
</dbReference>
<evidence type="ECO:0000313" key="1">
    <source>
        <dbReference type="EMBL" id="KAI0091480.1"/>
    </source>
</evidence>